<evidence type="ECO:0000256" key="8">
    <source>
        <dbReference type="ARBA" id="ARBA00022692"/>
    </source>
</evidence>
<dbReference type="FunFam" id="3.80.10.10:FF:000111">
    <property type="entry name" value="LRR receptor-like serine/threonine-protein kinase ERECTA"/>
    <property type="match status" value="2"/>
</dbReference>
<evidence type="ECO:0000256" key="20">
    <source>
        <dbReference type="SAM" id="Phobius"/>
    </source>
</evidence>
<dbReference type="PaxDb" id="65489-OBART06G02520.1"/>
<evidence type="ECO:0000259" key="23">
    <source>
        <dbReference type="Pfam" id="PF23598"/>
    </source>
</evidence>
<sequence>MSMMRGRMQGVWLAALIVLLCHSIAKAGKEAAAAVCIASERDALLAFKAGICADSAGELPSWQGHDCCSWGSVSCSKRTGHVIGLDLGQYALSFTGEINSSLVALTHLRYLNLSGNNFGGVAIPDFIGSFSKLRYLDLSHAGFAGLVPPQLGNLSMLRHLALTSSTIRMDNFHWVSRLRALRYLDLGWLYLVACSDWLQSISGLPLLQVLRLHDAFLPATSLNSVSYVNFTALTVLDLSNNELNSTLPSWIWSLRSLSYLDLSSCQLSGSVPDKIGNLSSLTFLRLLDNHLEGEIPQTMSRLCSLNIIDMSRNNLSGNIAVEKNLFYCMKELQVLNVGFNNLTGNLSGWLEHLKSLTTLDLSKNSFTGQIPEDIGKLSQLIYLDLSYNAFMGRLSEVHLGNLSRLDFLSLASNKLKMVIEPNWMPTFQLTGLGLHGCHVGPHIPAWLRSQSRIEMIDLGSTKIEGTLPDWLWNFSSSITTLDISSNSITGHLPTSLVHMKMLSTFNMRSNVLEGGIPGLPASVKVLDLSKNFLSGSLPQSLGAKYAYYIKLSDNQLNGTIPAYLCEMDSMELVDLSNNLFSGVLPDCWKKSSRLHTIDFSNNNLHGEIPSTMGFITSLAILSLRENSLSGTLPSSLQSCNGLIILDLGSNSLSGSLPSWLGDSLGSLITLSLRSNQFSGEIPESLPQLHALQNLDLASNKLSGPVPQFLGNLTSMCVDHGYAVMIPSAKFATVYTDGRTYLAIHVYTDKLESYSSTYDFLLNFIDLSRNQFTGEIPREIGAISFLLALNLSGNHILGSIPDEIGNLSHLEALDLSSNELSGSIPPSITDLINLSVLNLSYNDLSGVIPCSSQFSTFTDEPYLGNADLCGNCGASLSRICSQHTTTRKHQNRIDRGTYLCTLLGFAYGLSVVSAILIFSKTARKAYFQFTDKTLDDFRAMVQIKLNRIKAGRRQSMEIYRLGSQNSITCYELEFGSTTEALIVLLCHSIAKAGKEAAAAVCIASERDALLAFKAGICADSAGELPSWQGHDCCSWGSVSCSKRTGHVIGLDLGQYALSFTGEINSSLVALTHLRYLNLSGNNFGGVAIPDFIGSFSKLRYLDLSHAGFAGLVPPQLGNLSMLRHLALTSSTIRMDNFHWVSRLRALRYLDLGWLYLVACSDWLQSISGLPLLQVLRLHDAFLPATSLNSVSYVNFTALTVLDLSNNELNSTLPSWIWSLRSLSYLDLSSCQLSGSVPDKIGNLSSLTFLRLLDNHLEGEIPQTMSRLCSLNIIDMSRNNLSGNIAVEKNLFYCMKELQVLNVGFNNLTGNLSGWLEHLKSLTTLDLSKNSFTGQIPEDIGKLSQLIYLDLSYNAFMGRLSEVHLGNLSRLDFLSLASNKLKMVIEPNWMPTFQLTGLGLHGCHVGPHIPAWLRSQSRIEMIDLGSTKIEGTLPDWLWNFSSSITTLDISSNSITGHLPTSLVHMKMLSTFNMRSNVLEGGIPGLPASVKVLDLSKNFLSGSLPQSLGAKYAYYIKLSDNQLNGTIPAYLCEMDSMELVDLSNNLFSGVLPDCWKKSSRLHTIDFSNNNLHGEIPSTMGFITSLAILSLRENSLSGTLPSSLQSCNGLIILDLGSNSLSGSLPSWLGDSLGSLITLSLRSNQFSGEIPESLPQLHALQNLDLASNKLSGPVPQFLGNLTSMCVDHGYAVMIPSAKFATVYTDGRTYLAIHVYTDKLESYSSTYDFLLNFIDLSRNQFTGEIPREIGAISFLLALNLSGNHILGSIPDEIGNLSHLEALDLSSNELSGSIPPSITDLINLSVLNLSYNDLSGVIPCSSQFSTFTDEPYLGNADLCGNCGASLSRICSQHTTTRKHQNRIDRGTYLCTLLGFAYGLSVVSAILIFSKTARKAYFQFTDKTLDDFRAMVQIKLNRIKAGRRQSMEIYRLGSQNSITCYELEFGSTTEGN</sequence>
<proteinExistence type="inferred from homology"/>
<keyword evidence="7" id="KW-1070">Brassinosteroid signaling pathway</keyword>
<evidence type="ECO:0000256" key="3">
    <source>
        <dbReference type="ARBA" id="ARBA00012513"/>
    </source>
</evidence>
<evidence type="ECO:0000256" key="17">
    <source>
        <dbReference type="ARBA" id="ARBA00023180"/>
    </source>
</evidence>
<dbReference type="SMART" id="SM00365">
    <property type="entry name" value="LRR_SD22"/>
    <property type="match status" value="8"/>
</dbReference>
<evidence type="ECO:0000313" key="25">
    <source>
        <dbReference type="Proteomes" id="UP000026960"/>
    </source>
</evidence>
<comment type="catalytic activity">
    <reaction evidence="18">
        <text>L-threonyl-[protein] + ATP = O-phospho-L-threonyl-[protein] + ADP + H(+)</text>
        <dbReference type="Rhea" id="RHEA:46608"/>
        <dbReference type="Rhea" id="RHEA-COMP:11060"/>
        <dbReference type="Rhea" id="RHEA-COMP:11605"/>
        <dbReference type="ChEBI" id="CHEBI:15378"/>
        <dbReference type="ChEBI" id="CHEBI:30013"/>
        <dbReference type="ChEBI" id="CHEBI:30616"/>
        <dbReference type="ChEBI" id="CHEBI:61977"/>
        <dbReference type="ChEBI" id="CHEBI:456216"/>
        <dbReference type="EC" id="2.7.11.1"/>
    </reaction>
</comment>
<dbReference type="GO" id="GO:0005524">
    <property type="term" value="F:ATP binding"/>
    <property type="evidence" value="ECO:0007669"/>
    <property type="project" value="UniProtKB-KW"/>
</dbReference>
<evidence type="ECO:0000256" key="1">
    <source>
        <dbReference type="ARBA" id="ARBA00004251"/>
    </source>
</evidence>
<evidence type="ECO:0000256" key="5">
    <source>
        <dbReference type="ARBA" id="ARBA00022527"/>
    </source>
</evidence>
<evidence type="ECO:0000256" key="12">
    <source>
        <dbReference type="ARBA" id="ARBA00022777"/>
    </source>
</evidence>
<dbReference type="FunFam" id="3.80.10.10:FF:000095">
    <property type="entry name" value="LRR receptor-like serine/threonine-protein kinase GSO1"/>
    <property type="match status" value="2"/>
</dbReference>
<feature type="domain" description="Disease resistance R13L4/SHOC-2-like LRR" evidence="23">
    <location>
        <begin position="225"/>
        <end position="454"/>
    </location>
</feature>
<keyword evidence="16" id="KW-0675">Receptor</keyword>
<evidence type="ECO:0000256" key="6">
    <source>
        <dbReference type="ARBA" id="ARBA00022614"/>
    </source>
</evidence>
<protein>
    <recommendedName>
        <fullName evidence="3">non-specific serine/threonine protein kinase</fullName>
        <ecNumber evidence="3">2.7.11.1</ecNumber>
    </recommendedName>
</protein>
<dbReference type="InterPro" id="IPR032675">
    <property type="entry name" value="LRR_dom_sf"/>
</dbReference>
<comment type="similarity">
    <text evidence="2">Belongs to the RLP family.</text>
</comment>
<dbReference type="GO" id="GO:0009742">
    <property type="term" value="P:brassinosteroid mediated signaling pathway"/>
    <property type="evidence" value="ECO:0007669"/>
    <property type="project" value="UniProtKB-KW"/>
</dbReference>
<feature type="domain" description="Leucine-rich repeat-containing N-terminal plant-type" evidence="22">
    <location>
        <begin position="38"/>
        <end position="76"/>
    </location>
</feature>
<evidence type="ECO:0000256" key="4">
    <source>
        <dbReference type="ARBA" id="ARBA00022475"/>
    </source>
</evidence>
<dbReference type="EC" id="2.7.11.1" evidence="3"/>
<keyword evidence="9 21" id="KW-0732">Signal</keyword>
<evidence type="ECO:0000256" key="19">
    <source>
        <dbReference type="ARBA" id="ARBA00048679"/>
    </source>
</evidence>
<evidence type="ECO:0000256" key="14">
    <source>
        <dbReference type="ARBA" id="ARBA00022989"/>
    </source>
</evidence>
<dbReference type="InterPro" id="IPR013210">
    <property type="entry name" value="LRR_N_plant-typ"/>
</dbReference>
<dbReference type="InterPro" id="IPR001611">
    <property type="entry name" value="Leu-rich_rpt"/>
</dbReference>
<comment type="catalytic activity">
    <reaction evidence="19">
        <text>L-seryl-[protein] + ATP = O-phospho-L-seryl-[protein] + ADP + H(+)</text>
        <dbReference type="Rhea" id="RHEA:17989"/>
        <dbReference type="Rhea" id="RHEA-COMP:9863"/>
        <dbReference type="Rhea" id="RHEA-COMP:11604"/>
        <dbReference type="ChEBI" id="CHEBI:15378"/>
        <dbReference type="ChEBI" id="CHEBI:29999"/>
        <dbReference type="ChEBI" id="CHEBI:30616"/>
        <dbReference type="ChEBI" id="CHEBI:83421"/>
        <dbReference type="ChEBI" id="CHEBI:456216"/>
        <dbReference type="EC" id="2.7.11.1"/>
    </reaction>
</comment>
<dbReference type="Pfam" id="PF00560">
    <property type="entry name" value="LRR_1"/>
    <property type="match status" value="12"/>
</dbReference>
<keyword evidence="11" id="KW-0547">Nucleotide-binding</keyword>
<keyword evidence="13" id="KW-0067">ATP-binding</keyword>
<dbReference type="Gramene" id="OBART06G02520.1">
    <property type="protein sequence ID" value="OBART06G02520.1"/>
    <property type="gene ID" value="OBART06G02520"/>
</dbReference>
<evidence type="ECO:0000256" key="21">
    <source>
        <dbReference type="SAM" id="SignalP"/>
    </source>
</evidence>
<dbReference type="SMART" id="SM00369">
    <property type="entry name" value="LRR_TYP"/>
    <property type="match status" value="18"/>
</dbReference>
<feature type="domain" description="Leucine-rich repeat-containing N-terminal plant-type" evidence="22">
    <location>
        <begin position="1002"/>
        <end position="1040"/>
    </location>
</feature>
<dbReference type="STRING" id="65489.A0A0D3GCK7"/>
<dbReference type="PANTHER" id="PTHR48063">
    <property type="entry name" value="LRR RECEPTOR-LIKE KINASE"/>
    <property type="match status" value="1"/>
</dbReference>
<evidence type="ECO:0000256" key="10">
    <source>
        <dbReference type="ARBA" id="ARBA00022737"/>
    </source>
</evidence>
<evidence type="ECO:0000256" key="2">
    <source>
        <dbReference type="ARBA" id="ARBA00009592"/>
    </source>
</evidence>
<evidence type="ECO:0000313" key="24">
    <source>
        <dbReference type="EnsemblPlants" id="OBART06G02520.1"/>
    </source>
</evidence>
<dbReference type="PRINTS" id="PR00019">
    <property type="entry name" value="LEURICHRPT"/>
</dbReference>
<feature type="signal peptide" evidence="21">
    <location>
        <begin position="1"/>
        <end position="27"/>
    </location>
</feature>
<reference evidence="24" key="1">
    <citation type="journal article" date="2009" name="Rice">
        <title>De Novo Next Generation Sequencing of Plant Genomes.</title>
        <authorList>
            <person name="Rounsley S."/>
            <person name="Marri P.R."/>
            <person name="Yu Y."/>
            <person name="He R."/>
            <person name="Sisneros N."/>
            <person name="Goicoechea J.L."/>
            <person name="Lee S.J."/>
            <person name="Angelova A."/>
            <person name="Kudrna D."/>
            <person name="Luo M."/>
            <person name="Affourtit J."/>
            <person name="Desany B."/>
            <person name="Knight J."/>
            <person name="Niazi F."/>
            <person name="Egholm M."/>
            <person name="Wing R.A."/>
        </authorList>
    </citation>
    <scope>NUCLEOTIDE SEQUENCE [LARGE SCALE GENOMIC DNA]</scope>
    <source>
        <strain evidence="24">cv. IRGC 105608</strain>
    </source>
</reference>
<evidence type="ECO:0000256" key="18">
    <source>
        <dbReference type="ARBA" id="ARBA00047899"/>
    </source>
</evidence>
<dbReference type="InterPro" id="IPR046956">
    <property type="entry name" value="RLP23-like"/>
</dbReference>
<keyword evidence="4" id="KW-1003">Cell membrane</keyword>
<dbReference type="FunFam" id="3.80.10.10:FF:001347">
    <property type="entry name" value="LRR receptor-like serine/threonine-protein kinase GSO2"/>
    <property type="match status" value="2"/>
</dbReference>
<dbReference type="HOGENOM" id="CLU_000288_18_12_1"/>
<feature type="chain" id="PRO_5002276196" description="non-specific serine/threonine protein kinase" evidence="21">
    <location>
        <begin position="28"/>
        <end position="1944"/>
    </location>
</feature>
<dbReference type="Pfam" id="PF13855">
    <property type="entry name" value="LRR_8"/>
    <property type="match status" value="2"/>
</dbReference>
<evidence type="ECO:0000256" key="11">
    <source>
        <dbReference type="ARBA" id="ARBA00022741"/>
    </source>
</evidence>
<keyword evidence="14 20" id="KW-1133">Transmembrane helix</keyword>
<dbReference type="InterPro" id="IPR055414">
    <property type="entry name" value="LRR_R13L4/SHOC2-like"/>
</dbReference>
<dbReference type="SUPFAM" id="SSF52058">
    <property type="entry name" value="L domain-like"/>
    <property type="match status" value="2"/>
</dbReference>
<dbReference type="Pfam" id="PF23598">
    <property type="entry name" value="LRR_14"/>
    <property type="match status" value="2"/>
</dbReference>
<dbReference type="GO" id="GO:0005886">
    <property type="term" value="C:plasma membrane"/>
    <property type="evidence" value="ECO:0007669"/>
    <property type="project" value="UniProtKB-SubCell"/>
</dbReference>
<keyword evidence="15 20" id="KW-0472">Membrane</keyword>
<keyword evidence="8 20" id="KW-0812">Transmembrane</keyword>
<dbReference type="PANTHER" id="PTHR48063:SF21">
    <property type="entry name" value="LEUCINE-RICH REPEAT-CONTAINING N-TERMINAL PLANT-TYPE DOMAIN-CONTAINING PROTEIN"/>
    <property type="match status" value="1"/>
</dbReference>
<evidence type="ECO:0000256" key="7">
    <source>
        <dbReference type="ARBA" id="ARBA00022626"/>
    </source>
</evidence>
<dbReference type="FunFam" id="3.80.10.10:FF:000649">
    <property type="entry name" value="Leucine Rich Repeat family protein"/>
    <property type="match status" value="2"/>
</dbReference>
<name>A0A0D3GCK7_9ORYZ</name>
<evidence type="ECO:0000259" key="22">
    <source>
        <dbReference type="Pfam" id="PF08263"/>
    </source>
</evidence>
<dbReference type="InterPro" id="IPR003591">
    <property type="entry name" value="Leu-rich_rpt_typical-subtyp"/>
</dbReference>
<reference evidence="24" key="2">
    <citation type="submission" date="2015-03" db="UniProtKB">
        <authorList>
            <consortium name="EnsemblPlants"/>
        </authorList>
    </citation>
    <scope>IDENTIFICATION</scope>
</reference>
<accession>A0A0D3GCK7</accession>
<dbReference type="GO" id="GO:0004674">
    <property type="term" value="F:protein serine/threonine kinase activity"/>
    <property type="evidence" value="ECO:0007669"/>
    <property type="project" value="UniProtKB-KW"/>
</dbReference>
<feature type="domain" description="Disease resistance R13L4/SHOC-2-like LRR" evidence="23">
    <location>
        <begin position="1189"/>
        <end position="1418"/>
    </location>
</feature>
<dbReference type="Pfam" id="PF13516">
    <property type="entry name" value="LRR_6"/>
    <property type="match status" value="2"/>
</dbReference>
<keyword evidence="25" id="KW-1185">Reference proteome</keyword>
<dbReference type="EnsemblPlants" id="OBART06G02520.1">
    <property type="protein sequence ID" value="OBART06G02520.1"/>
    <property type="gene ID" value="OBART06G02520"/>
</dbReference>
<keyword evidence="5" id="KW-0723">Serine/threonine-protein kinase</keyword>
<evidence type="ECO:0000256" key="16">
    <source>
        <dbReference type="ARBA" id="ARBA00023170"/>
    </source>
</evidence>
<dbReference type="Gene3D" id="3.80.10.10">
    <property type="entry name" value="Ribonuclease Inhibitor"/>
    <property type="match status" value="10"/>
</dbReference>
<feature type="transmembrane region" description="Helical" evidence="20">
    <location>
        <begin position="1859"/>
        <end position="1881"/>
    </location>
</feature>
<dbReference type="eggNOG" id="KOG0619">
    <property type="taxonomic scope" value="Eukaryota"/>
</dbReference>
<dbReference type="Proteomes" id="UP000026960">
    <property type="component" value="Chromosome 6"/>
</dbReference>
<evidence type="ECO:0000256" key="13">
    <source>
        <dbReference type="ARBA" id="ARBA00022840"/>
    </source>
</evidence>
<organism evidence="24">
    <name type="scientific">Oryza barthii</name>
    <dbReference type="NCBI Taxonomy" id="65489"/>
    <lineage>
        <taxon>Eukaryota</taxon>
        <taxon>Viridiplantae</taxon>
        <taxon>Streptophyta</taxon>
        <taxon>Embryophyta</taxon>
        <taxon>Tracheophyta</taxon>
        <taxon>Spermatophyta</taxon>
        <taxon>Magnoliopsida</taxon>
        <taxon>Liliopsida</taxon>
        <taxon>Poales</taxon>
        <taxon>Poaceae</taxon>
        <taxon>BOP clade</taxon>
        <taxon>Oryzoideae</taxon>
        <taxon>Oryzeae</taxon>
        <taxon>Oryzinae</taxon>
        <taxon>Oryza</taxon>
    </lineage>
</organism>
<keyword evidence="12" id="KW-0418">Kinase</keyword>
<keyword evidence="5" id="KW-0808">Transferase</keyword>
<evidence type="ECO:0000256" key="15">
    <source>
        <dbReference type="ARBA" id="ARBA00023136"/>
    </source>
</evidence>
<evidence type="ECO:0000256" key="9">
    <source>
        <dbReference type="ARBA" id="ARBA00022729"/>
    </source>
</evidence>
<keyword evidence="17" id="KW-0325">Glycoprotein</keyword>
<dbReference type="SUPFAM" id="SSF52047">
    <property type="entry name" value="RNI-like"/>
    <property type="match status" value="4"/>
</dbReference>
<dbReference type="Pfam" id="PF08263">
    <property type="entry name" value="LRRNT_2"/>
    <property type="match status" value="2"/>
</dbReference>
<keyword evidence="10" id="KW-0677">Repeat</keyword>
<comment type="subcellular location">
    <subcellularLocation>
        <location evidence="1">Cell membrane</location>
        <topology evidence="1">Single-pass type I membrane protein</topology>
    </subcellularLocation>
</comment>
<keyword evidence="6" id="KW-0433">Leucine-rich repeat</keyword>